<evidence type="ECO:0000313" key="10">
    <source>
        <dbReference type="Proteomes" id="UP000240978"/>
    </source>
</evidence>
<feature type="domain" description="Beta-mannosidase-like galactose-binding" evidence="8">
    <location>
        <begin position="113"/>
        <end position="186"/>
    </location>
</feature>
<keyword evidence="4" id="KW-0802">TPR repeat</keyword>
<feature type="chain" id="PRO_5015172392" evidence="5">
    <location>
        <begin position="25"/>
        <end position="905"/>
    </location>
</feature>
<evidence type="ECO:0000256" key="5">
    <source>
        <dbReference type="SAM" id="SignalP"/>
    </source>
</evidence>
<dbReference type="InterPro" id="IPR051913">
    <property type="entry name" value="GH2_Domain-Containing"/>
</dbReference>
<name>A0A2P8GQ70_9BACT</name>
<dbReference type="Proteomes" id="UP000240978">
    <property type="component" value="Unassembled WGS sequence"/>
</dbReference>
<evidence type="ECO:0000259" key="8">
    <source>
        <dbReference type="Pfam" id="PF22666"/>
    </source>
</evidence>
<comment type="similarity">
    <text evidence="1">Belongs to the glycosyl hydrolase 2 family.</text>
</comment>
<dbReference type="SUPFAM" id="SSF51445">
    <property type="entry name" value="(Trans)glycosidases"/>
    <property type="match status" value="1"/>
</dbReference>
<dbReference type="InterPro" id="IPR006102">
    <property type="entry name" value="Ig-like_GH2"/>
</dbReference>
<dbReference type="InterPro" id="IPR036156">
    <property type="entry name" value="Beta-gal/glucu_dom_sf"/>
</dbReference>
<feature type="signal peptide" evidence="5">
    <location>
        <begin position="1"/>
        <end position="24"/>
    </location>
</feature>
<proteinExistence type="inferred from homology"/>
<dbReference type="InterPro" id="IPR008979">
    <property type="entry name" value="Galactose-bd-like_sf"/>
</dbReference>
<dbReference type="Pfam" id="PF22666">
    <property type="entry name" value="Glyco_hydro_2_N2"/>
    <property type="match status" value="1"/>
</dbReference>
<protein>
    <submittedName>
        <fullName evidence="9">Glycosyl hydrolase family 2</fullName>
    </submittedName>
</protein>
<dbReference type="Pfam" id="PF02836">
    <property type="entry name" value="Glyco_hydro_2_C"/>
    <property type="match status" value="1"/>
</dbReference>
<feature type="domain" description="Glycoside hydrolase family 2 catalytic" evidence="7">
    <location>
        <begin position="423"/>
        <end position="484"/>
    </location>
</feature>
<reference evidence="9 10" key="1">
    <citation type="submission" date="2018-03" db="EMBL/GenBank/DDBJ databases">
        <title>Genomic Encyclopedia of Archaeal and Bacterial Type Strains, Phase II (KMG-II): from individual species to whole genera.</title>
        <authorList>
            <person name="Goeker M."/>
        </authorList>
    </citation>
    <scope>NUCLEOTIDE SEQUENCE [LARGE SCALE GENOMIC DNA]</scope>
    <source>
        <strain evidence="9 10">DSM 18107</strain>
    </source>
</reference>
<dbReference type="SUPFAM" id="SSF49785">
    <property type="entry name" value="Galactose-binding domain-like"/>
    <property type="match status" value="1"/>
</dbReference>
<evidence type="ECO:0000256" key="2">
    <source>
        <dbReference type="ARBA" id="ARBA00022801"/>
    </source>
</evidence>
<dbReference type="GO" id="GO:0005975">
    <property type="term" value="P:carbohydrate metabolic process"/>
    <property type="evidence" value="ECO:0007669"/>
    <property type="project" value="InterPro"/>
</dbReference>
<sequence length="905" mass="102370">MFLKECRLLIVSFYTIFLATGAAAQQKTAWQIQPGSIITRWAGTVSPSKVLPEYPRPQLVRSQWINLNGLWDYTITPKTVDAPGAFIGSILVPYPIESSLSGVKRKLKPEEFLWYKRSFNKPLMKSGERLLLHFGAVDFEAAVFVNGKQLIVHRGGYQQFTIDVTDNLKEYGNELRVRVWDPTDAGPNPHGKQALNPEGIMYTASSGIWQTVWMEVVPDNYIHALTITPDIDKQTVTLQTTIGKGGRAFSEDFSDAFNTGVDLSTYSINVQVKIGNSVVSRYTAPAGQSIVVPVKHPHLWTPDDPFLYNLGVQLVNQGKVVEQVESYFGMRKIAIHKDEKGIHRIFLNNSYIYNLGTLDQGFWPDGLYTAPTDEALKFDIEASKAMGFNTIRKHIKIEPDRWYYHADKLGMLVWQDMVNPGNDTKEGHDQFEKEIKRNIAQLYNHPSVVTWVLFNEKWGQYDQERLTKLMKEYDSTRLVNGHSGEMLYVNDLLRSPSPNAWVAADMTDVHSYPFPRSAPLQPGKAMVLGEFGGIGVPVEGHLWNDLMAGWGYDGIVTPPMMQKQYTAMVDSLKVLESSGLSASIYTQPFDVESEQNGLMTYDRAIIKLPATTLRRIHSKLWPVTNNYTMATRGFSAVVADTINKTYAASLKEYKTGRRDSAFLRRMALLAEKNSDTVTANKAVSEYIQSLNNPLNESNLRFIARLTNNTRSPGFVILFNNIDKINEVLGKDKAEESIVIAIEADEIEPFTKKGMKPDWQAMEKSAVSKFGDLGQETVWQTMVFYSLNHRQWDVFGKTLKPWFEKYGNKRTWINSGLINSLAWATFEHSNDREALEVAAEMSARGLEQNAMAALLDTHANLLYKLGKRNEALKWQEKAVAMEPSNDEIKTNFEKMKRGEPTWPSLN</sequence>
<accession>A0A2P8GQ70</accession>
<feature type="repeat" description="TPR" evidence="4">
    <location>
        <begin position="851"/>
        <end position="884"/>
    </location>
</feature>
<evidence type="ECO:0000256" key="3">
    <source>
        <dbReference type="ARBA" id="ARBA00023295"/>
    </source>
</evidence>
<dbReference type="InterPro" id="IPR054593">
    <property type="entry name" value="Beta-mannosidase-like_N2"/>
</dbReference>
<dbReference type="InterPro" id="IPR006103">
    <property type="entry name" value="Glyco_hydro_2_cat"/>
</dbReference>
<feature type="domain" description="Glycoside hydrolase family 2 immunoglobulin-like beta-sandwich" evidence="6">
    <location>
        <begin position="221"/>
        <end position="331"/>
    </location>
</feature>
<dbReference type="InterPro" id="IPR013783">
    <property type="entry name" value="Ig-like_fold"/>
</dbReference>
<dbReference type="EMBL" id="PYGK01000001">
    <property type="protein sequence ID" value="PSL36110.1"/>
    <property type="molecule type" value="Genomic_DNA"/>
</dbReference>
<dbReference type="PANTHER" id="PTHR42732:SF2">
    <property type="entry name" value="BETA-MANNOSIDASE"/>
    <property type="match status" value="1"/>
</dbReference>
<dbReference type="InterPro" id="IPR017853">
    <property type="entry name" value="GH"/>
</dbReference>
<dbReference type="Gene3D" id="3.20.20.80">
    <property type="entry name" value="Glycosidases"/>
    <property type="match status" value="1"/>
</dbReference>
<evidence type="ECO:0000256" key="4">
    <source>
        <dbReference type="PROSITE-ProRule" id="PRU00339"/>
    </source>
</evidence>
<dbReference type="Pfam" id="PF00703">
    <property type="entry name" value="Glyco_hydro_2"/>
    <property type="match status" value="1"/>
</dbReference>
<dbReference type="Gene3D" id="2.60.120.260">
    <property type="entry name" value="Galactose-binding domain-like"/>
    <property type="match status" value="1"/>
</dbReference>
<dbReference type="OrthoDB" id="9801077at2"/>
<dbReference type="InterPro" id="IPR011990">
    <property type="entry name" value="TPR-like_helical_dom_sf"/>
</dbReference>
<dbReference type="SUPFAM" id="SSF48452">
    <property type="entry name" value="TPR-like"/>
    <property type="match status" value="1"/>
</dbReference>
<keyword evidence="10" id="KW-1185">Reference proteome</keyword>
<dbReference type="GO" id="GO:0004553">
    <property type="term" value="F:hydrolase activity, hydrolyzing O-glycosyl compounds"/>
    <property type="evidence" value="ECO:0007669"/>
    <property type="project" value="InterPro"/>
</dbReference>
<keyword evidence="2 9" id="KW-0378">Hydrolase</keyword>
<evidence type="ECO:0000256" key="1">
    <source>
        <dbReference type="ARBA" id="ARBA00007401"/>
    </source>
</evidence>
<evidence type="ECO:0000259" key="6">
    <source>
        <dbReference type="Pfam" id="PF00703"/>
    </source>
</evidence>
<dbReference type="RefSeq" id="WP_106600626.1">
    <property type="nucleotide sequence ID" value="NZ_PYGK01000001.1"/>
</dbReference>
<keyword evidence="3" id="KW-0326">Glycosidase</keyword>
<comment type="caution">
    <text evidence="9">The sequence shown here is derived from an EMBL/GenBank/DDBJ whole genome shotgun (WGS) entry which is preliminary data.</text>
</comment>
<keyword evidence="5" id="KW-0732">Signal</keyword>
<evidence type="ECO:0000259" key="7">
    <source>
        <dbReference type="Pfam" id="PF02836"/>
    </source>
</evidence>
<dbReference type="SUPFAM" id="SSF49303">
    <property type="entry name" value="beta-Galactosidase/glucuronidase domain"/>
    <property type="match status" value="1"/>
</dbReference>
<dbReference type="PANTHER" id="PTHR42732">
    <property type="entry name" value="BETA-GALACTOSIDASE"/>
    <property type="match status" value="1"/>
</dbReference>
<organism evidence="9 10">
    <name type="scientific">Chitinophaga ginsengisoli</name>
    <dbReference type="NCBI Taxonomy" id="363837"/>
    <lineage>
        <taxon>Bacteria</taxon>
        <taxon>Pseudomonadati</taxon>
        <taxon>Bacteroidota</taxon>
        <taxon>Chitinophagia</taxon>
        <taxon>Chitinophagales</taxon>
        <taxon>Chitinophagaceae</taxon>
        <taxon>Chitinophaga</taxon>
    </lineage>
</organism>
<dbReference type="AlphaFoldDB" id="A0A2P8GQ70"/>
<dbReference type="PROSITE" id="PS50005">
    <property type="entry name" value="TPR"/>
    <property type="match status" value="1"/>
</dbReference>
<dbReference type="InterPro" id="IPR019734">
    <property type="entry name" value="TPR_rpt"/>
</dbReference>
<gene>
    <name evidence="9" type="ORF">CLV42_101879</name>
</gene>
<evidence type="ECO:0000313" key="9">
    <source>
        <dbReference type="EMBL" id="PSL36110.1"/>
    </source>
</evidence>
<dbReference type="Gene3D" id="2.60.40.10">
    <property type="entry name" value="Immunoglobulins"/>
    <property type="match status" value="1"/>
</dbReference>